<dbReference type="Proteomes" id="UP001732720">
    <property type="component" value="Chromosome 1"/>
</dbReference>
<reference evidence="2" key="1">
    <citation type="submission" date="2025-08" db="UniProtKB">
        <authorList>
            <consortium name="RefSeq"/>
        </authorList>
    </citation>
    <scope>IDENTIFICATION</scope>
</reference>
<evidence type="ECO:0000313" key="1">
    <source>
        <dbReference type="Proteomes" id="UP001732720"/>
    </source>
</evidence>
<evidence type="ECO:0000313" key="2">
    <source>
        <dbReference type="RefSeq" id="XP_073925677.1"/>
    </source>
</evidence>
<keyword evidence="1" id="KW-1185">Reference proteome</keyword>
<protein>
    <submittedName>
        <fullName evidence="2">Mammaglobin-A-like</fullName>
    </submittedName>
</protein>
<name>A0AC58M8F2_CASCN</name>
<dbReference type="RefSeq" id="XP_073925677.1">
    <property type="nucleotide sequence ID" value="XM_074069576.1"/>
</dbReference>
<organism evidence="1 2">
    <name type="scientific">Castor canadensis</name>
    <name type="common">American beaver</name>
    <dbReference type="NCBI Taxonomy" id="51338"/>
    <lineage>
        <taxon>Eukaryota</taxon>
        <taxon>Metazoa</taxon>
        <taxon>Chordata</taxon>
        <taxon>Craniata</taxon>
        <taxon>Vertebrata</taxon>
        <taxon>Euteleostomi</taxon>
        <taxon>Mammalia</taxon>
        <taxon>Eutheria</taxon>
        <taxon>Euarchontoglires</taxon>
        <taxon>Glires</taxon>
        <taxon>Rodentia</taxon>
        <taxon>Castorimorpha</taxon>
        <taxon>Castoridae</taxon>
        <taxon>Castor</taxon>
    </lineage>
</organism>
<gene>
    <name evidence="2" type="primary">LOC141422429</name>
</gene>
<accession>A0AC58M8F2</accession>
<proteinExistence type="predicted"/>
<sequence>MKLVVLLMLVAIPLCCYAGSGCTLLENIIAQTINPAVSVSQYQELVKPFVNDAFTKNAIGQMKQCFLNQSNETLANVQVLMNAIYNSSYCAPY</sequence>